<name>A0A4Y8QAG1_9BACL</name>
<dbReference type="OrthoDB" id="9815002at2"/>
<dbReference type="Proteomes" id="UP000298246">
    <property type="component" value="Unassembled WGS sequence"/>
</dbReference>
<dbReference type="PANTHER" id="PTHR37423">
    <property type="entry name" value="SOLUBLE LYTIC MUREIN TRANSGLYCOSYLASE-RELATED"/>
    <property type="match status" value="1"/>
</dbReference>
<dbReference type="SUPFAM" id="SSF53955">
    <property type="entry name" value="Lysozyme-like"/>
    <property type="match status" value="1"/>
</dbReference>
<dbReference type="PANTHER" id="PTHR37423:SF5">
    <property type="entry name" value="SOLUBLE LYTIC MUREIN TRANSGLYCOSYLASE"/>
    <property type="match status" value="1"/>
</dbReference>
<feature type="domain" description="Transglycosylase SLT" evidence="2">
    <location>
        <begin position="41"/>
        <end position="154"/>
    </location>
</feature>
<accession>A0A4Y8QAG1</accession>
<keyword evidence="4" id="KW-1185">Reference proteome</keyword>
<dbReference type="Pfam" id="PF01464">
    <property type="entry name" value="SLT"/>
    <property type="match status" value="1"/>
</dbReference>
<feature type="region of interest" description="Disordered" evidence="1">
    <location>
        <begin position="191"/>
        <end position="212"/>
    </location>
</feature>
<dbReference type="AlphaFoldDB" id="A0A4Y8QAG1"/>
<evidence type="ECO:0000313" key="4">
    <source>
        <dbReference type="Proteomes" id="UP000298246"/>
    </source>
</evidence>
<dbReference type="EMBL" id="MYFO01000002">
    <property type="protein sequence ID" value="TFE91452.1"/>
    <property type="molecule type" value="Genomic_DNA"/>
</dbReference>
<evidence type="ECO:0000259" key="2">
    <source>
        <dbReference type="Pfam" id="PF01464"/>
    </source>
</evidence>
<protein>
    <submittedName>
        <fullName evidence="3">Lytic transglycosylase</fullName>
    </submittedName>
</protein>
<evidence type="ECO:0000313" key="3">
    <source>
        <dbReference type="EMBL" id="TFE91452.1"/>
    </source>
</evidence>
<dbReference type="Gene3D" id="1.10.530.10">
    <property type="match status" value="1"/>
</dbReference>
<organism evidence="3 4">
    <name type="scientific">Paenibacillus athensensis</name>
    <dbReference type="NCBI Taxonomy" id="1967502"/>
    <lineage>
        <taxon>Bacteria</taxon>
        <taxon>Bacillati</taxon>
        <taxon>Bacillota</taxon>
        <taxon>Bacilli</taxon>
        <taxon>Bacillales</taxon>
        <taxon>Paenibacillaceae</taxon>
        <taxon>Paenibacillus</taxon>
    </lineage>
</organism>
<comment type="caution">
    <text evidence="3">The sequence shown here is derived from an EMBL/GenBank/DDBJ whole genome shotgun (WGS) entry which is preliminary data.</text>
</comment>
<evidence type="ECO:0000256" key="1">
    <source>
        <dbReference type="SAM" id="MobiDB-lite"/>
    </source>
</evidence>
<dbReference type="InterPro" id="IPR008258">
    <property type="entry name" value="Transglycosylase_SLT_dom_1"/>
</dbReference>
<dbReference type="InterPro" id="IPR023346">
    <property type="entry name" value="Lysozyme-like_dom_sf"/>
</dbReference>
<dbReference type="CDD" id="cd16896">
    <property type="entry name" value="LT_Slt70-like"/>
    <property type="match status" value="1"/>
</dbReference>
<reference evidence="3 4" key="1">
    <citation type="submission" date="2017-03" db="EMBL/GenBank/DDBJ databases">
        <title>Isolation of Levoglucosan Utilizing Bacteria.</title>
        <authorList>
            <person name="Arya A.S."/>
        </authorList>
    </citation>
    <scope>NUCLEOTIDE SEQUENCE [LARGE SCALE GENOMIC DNA]</scope>
    <source>
        <strain evidence="3 4">MEC069</strain>
    </source>
</reference>
<gene>
    <name evidence="3" type="ORF">B5M42_02215</name>
</gene>
<proteinExistence type="predicted"/>
<sequence>MHFFRKKRIFALLLLVFVLILFMNSTFIGRKLYPIYYKQEIRQNATKYQIDPFLIAAIIRVETNYQYHLESKKGAIGIMQLMPDTAQWIVETANLGTYTHDDLHRVEVNIGLGAWYLNWLFNHYDGNMLYAIAAYNAGQGNVNKWKQSDTWDGTIEQVAQIPFGETRHYVQRVLYYYEKYRELYKDEWPDTDARKEASDSATQGAASPMLPT</sequence>